<evidence type="ECO:0000256" key="9">
    <source>
        <dbReference type="ARBA" id="ARBA00022792"/>
    </source>
</evidence>
<dbReference type="PANTHER" id="PTHR46552">
    <property type="entry name" value="NADH-UBIQUINONE OXIDOREDUCTASE CHAIN 2"/>
    <property type="match status" value="1"/>
</dbReference>
<dbReference type="PRINTS" id="PR01436">
    <property type="entry name" value="NADHDHGNASE2"/>
</dbReference>
<evidence type="ECO:0000256" key="5">
    <source>
        <dbReference type="ARBA" id="ARBA00021008"/>
    </source>
</evidence>
<evidence type="ECO:0000256" key="3">
    <source>
        <dbReference type="ARBA" id="ARBA00007012"/>
    </source>
</evidence>
<proteinExistence type="inferred from homology"/>
<keyword evidence="12 18" id="KW-1133">Transmembrane helix</keyword>
<keyword evidence="6" id="KW-0813">Transport</keyword>
<keyword evidence="11 18" id="KW-0249">Electron transport</keyword>
<keyword evidence="15 18" id="KW-0496">Mitochondrion</keyword>
<keyword evidence="10 18" id="KW-1278">Translocase</keyword>
<dbReference type="PANTHER" id="PTHR46552:SF1">
    <property type="entry name" value="NADH-UBIQUINONE OXIDOREDUCTASE CHAIN 2"/>
    <property type="match status" value="1"/>
</dbReference>
<dbReference type="AlphaFoldDB" id="Q85QR4"/>
<feature type="transmembrane region" description="Helical" evidence="18">
    <location>
        <begin position="194"/>
        <end position="214"/>
    </location>
</feature>
<geneLocation type="mitochondrion" evidence="20"/>
<evidence type="ECO:0000256" key="10">
    <source>
        <dbReference type="ARBA" id="ARBA00022967"/>
    </source>
</evidence>
<evidence type="ECO:0000256" key="7">
    <source>
        <dbReference type="ARBA" id="ARBA00022660"/>
    </source>
</evidence>
<evidence type="ECO:0000256" key="1">
    <source>
        <dbReference type="ARBA" id="ARBA00003257"/>
    </source>
</evidence>
<feature type="transmembrane region" description="Helical" evidence="18">
    <location>
        <begin position="309"/>
        <end position="333"/>
    </location>
</feature>
<feature type="transmembrane region" description="Helical" evidence="18">
    <location>
        <begin position="7"/>
        <end position="32"/>
    </location>
</feature>
<feature type="transmembrane region" description="Helical" evidence="18">
    <location>
        <begin position="132"/>
        <end position="158"/>
    </location>
</feature>
<comment type="function">
    <text evidence="1">Core subunit of the mitochondrial membrane respiratory chain NADH dehydrogenase (Complex I) that is believed to belong to the minimal assembly required for catalysis. Complex I functions in the transfer of electrons from NADH to the respiratory chain. The immediate electron acceptor for the enzyme is believed to be ubiquinone.</text>
</comment>
<keyword evidence="14 18" id="KW-0830">Ubiquinone</keyword>
<keyword evidence="7 18" id="KW-0679">Respiratory chain</keyword>
<keyword evidence="8 18" id="KW-0812">Transmembrane</keyword>
<dbReference type="Pfam" id="PF00361">
    <property type="entry name" value="Proton_antipo_M"/>
    <property type="match status" value="1"/>
</dbReference>
<comment type="similarity">
    <text evidence="3 18">Belongs to the complex I subunit 2 family.</text>
</comment>
<evidence type="ECO:0000256" key="17">
    <source>
        <dbReference type="ARBA" id="ARBA00049551"/>
    </source>
</evidence>
<dbReference type="PROSITE" id="PS51257">
    <property type="entry name" value="PROKAR_LIPOPROTEIN"/>
    <property type="match status" value="1"/>
</dbReference>
<dbReference type="GO" id="GO:0006120">
    <property type="term" value="P:mitochondrial electron transport, NADH to ubiquinone"/>
    <property type="evidence" value="ECO:0007669"/>
    <property type="project" value="InterPro"/>
</dbReference>
<dbReference type="InterPro" id="IPR050175">
    <property type="entry name" value="Complex_I_Subunit_2"/>
</dbReference>
<comment type="catalytic activity">
    <reaction evidence="17 18">
        <text>a ubiquinone + NADH + 5 H(+)(in) = a ubiquinol + NAD(+) + 4 H(+)(out)</text>
        <dbReference type="Rhea" id="RHEA:29091"/>
        <dbReference type="Rhea" id="RHEA-COMP:9565"/>
        <dbReference type="Rhea" id="RHEA-COMP:9566"/>
        <dbReference type="ChEBI" id="CHEBI:15378"/>
        <dbReference type="ChEBI" id="CHEBI:16389"/>
        <dbReference type="ChEBI" id="CHEBI:17976"/>
        <dbReference type="ChEBI" id="CHEBI:57540"/>
        <dbReference type="ChEBI" id="CHEBI:57945"/>
        <dbReference type="EC" id="7.1.1.2"/>
    </reaction>
</comment>
<organism evidence="20">
    <name type="scientific">Gomphiocephalus hodgsoni</name>
    <name type="common">Antarctic springtail</name>
    <dbReference type="NCBI Taxonomy" id="221270"/>
    <lineage>
        <taxon>Eukaryota</taxon>
        <taxon>Metazoa</taxon>
        <taxon>Ecdysozoa</taxon>
        <taxon>Arthropoda</taxon>
        <taxon>Hexapoda</taxon>
        <taxon>Collembola</taxon>
        <taxon>Poduromorpha</taxon>
        <taxon>Poduroidea</taxon>
        <taxon>Hypogastruridae</taxon>
        <taxon>Gomphiocephalus</taxon>
    </lineage>
</organism>
<name>Q85QR4_GOMHO</name>
<dbReference type="InterPro" id="IPR003917">
    <property type="entry name" value="NADH_UbQ_OxRdtase_chain2"/>
</dbReference>
<evidence type="ECO:0000313" key="20">
    <source>
        <dbReference type="EMBL" id="AAO43658.1"/>
    </source>
</evidence>
<dbReference type="GO" id="GO:0005743">
    <property type="term" value="C:mitochondrial inner membrane"/>
    <property type="evidence" value="ECO:0007669"/>
    <property type="project" value="UniProtKB-SubCell"/>
</dbReference>
<keyword evidence="16 18" id="KW-0472">Membrane</keyword>
<reference evidence="20" key="1">
    <citation type="journal article" date="2003" name="Science">
        <title>Hexapod origins: monophyletic or paraphyletic?</title>
        <authorList>
            <person name="Nardi F."/>
            <person name="Spinsanti G."/>
            <person name="Boore J.L."/>
            <person name="Carapelli A."/>
            <person name="Dallai R."/>
            <person name="Frati F."/>
        </authorList>
    </citation>
    <scope>NUCLEOTIDE SEQUENCE</scope>
</reference>
<evidence type="ECO:0000256" key="11">
    <source>
        <dbReference type="ARBA" id="ARBA00022982"/>
    </source>
</evidence>
<evidence type="ECO:0000256" key="2">
    <source>
        <dbReference type="ARBA" id="ARBA00004448"/>
    </source>
</evidence>
<evidence type="ECO:0000256" key="18">
    <source>
        <dbReference type="RuleBase" id="RU003403"/>
    </source>
</evidence>
<evidence type="ECO:0000256" key="8">
    <source>
        <dbReference type="ARBA" id="ARBA00022692"/>
    </source>
</evidence>
<feature type="transmembrane region" description="Helical" evidence="18">
    <location>
        <begin position="266"/>
        <end position="288"/>
    </location>
</feature>
<evidence type="ECO:0000256" key="14">
    <source>
        <dbReference type="ARBA" id="ARBA00023075"/>
    </source>
</evidence>
<feature type="transmembrane region" description="Helical" evidence="18">
    <location>
        <begin position="235"/>
        <end position="260"/>
    </location>
</feature>
<evidence type="ECO:0000256" key="16">
    <source>
        <dbReference type="ARBA" id="ARBA00023136"/>
    </source>
</evidence>
<dbReference type="EMBL" id="AY191995">
    <property type="protein sequence ID" value="AAO43658.1"/>
    <property type="molecule type" value="Genomic_DNA"/>
</dbReference>
<keyword evidence="13 18" id="KW-0520">NAD</keyword>
<accession>Q85QR4</accession>
<evidence type="ECO:0000256" key="13">
    <source>
        <dbReference type="ARBA" id="ARBA00023027"/>
    </source>
</evidence>
<evidence type="ECO:0000259" key="19">
    <source>
        <dbReference type="Pfam" id="PF00361"/>
    </source>
</evidence>
<dbReference type="CTD" id="4536"/>
<feature type="domain" description="NADH:quinone oxidoreductase/Mrp antiporter transmembrane" evidence="19">
    <location>
        <begin position="24"/>
        <end position="278"/>
    </location>
</feature>
<evidence type="ECO:0000256" key="15">
    <source>
        <dbReference type="ARBA" id="ARBA00023128"/>
    </source>
</evidence>
<dbReference type="RefSeq" id="NP_976152.1">
    <property type="nucleotide sequence ID" value="NC_005438.1"/>
</dbReference>
<sequence length="334" mass="38387">MLIKPQYLTFIPCLFFGTILACSSSSWFIAWIGLEINLMSFAPILINKLSSNSLESAIKYFLVQAMASTILIFMVLLISNLGIFSMINLMNSIILMMLSLKAGIAPLHFWFPQVIEMTQWFQTSLIFTWQKIAPFILISFTLSSSIWILVISSTIIGMMGGINQTSIKKLLTYSSIIHSAWMLTIIYLNEMTWLLYFMGYMILVLSITIPFSMLNIHSIKYINSLNLNPITKMLLFFNFLSLAGMPPFLGFFMKMMMVFAMTNLNISTFIMIMLISSSFISLYFYMRMMYSSFFIFQNSNFWKMNSPNFSYTSSMLLTLSFLSITIISLMVLLI</sequence>
<evidence type="ECO:0000256" key="12">
    <source>
        <dbReference type="ARBA" id="ARBA00022989"/>
    </source>
</evidence>
<dbReference type="GO" id="GO:0008137">
    <property type="term" value="F:NADH dehydrogenase (ubiquinone) activity"/>
    <property type="evidence" value="ECO:0007669"/>
    <property type="project" value="UniProtKB-EC"/>
</dbReference>
<evidence type="ECO:0000256" key="6">
    <source>
        <dbReference type="ARBA" id="ARBA00022448"/>
    </source>
</evidence>
<dbReference type="GeneID" id="2746442"/>
<keyword evidence="9 18" id="KW-0999">Mitochondrion inner membrane</keyword>
<evidence type="ECO:0000256" key="4">
    <source>
        <dbReference type="ARBA" id="ARBA00012944"/>
    </source>
</evidence>
<dbReference type="InterPro" id="IPR001750">
    <property type="entry name" value="ND/Mrp_TM"/>
</dbReference>
<protein>
    <recommendedName>
        <fullName evidence="5 18">NADH-ubiquinone oxidoreductase chain 2</fullName>
        <ecNumber evidence="4 18">7.1.1.2</ecNumber>
    </recommendedName>
</protein>
<feature type="transmembrane region" description="Helical" evidence="18">
    <location>
        <begin position="57"/>
        <end position="81"/>
    </location>
</feature>
<dbReference type="EC" id="7.1.1.2" evidence="4 18"/>
<comment type="function">
    <text evidence="18">Core subunit of the mitochondrial membrane respiratory chain NADH dehydrogenase (Complex I) which catalyzes electron transfer from NADH through the respiratory chain, using ubiquinone as an electron acceptor. Essential for the catalytic activity and assembly of complex I.</text>
</comment>
<comment type="subcellular location">
    <subcellularLocation>
        <location evidence="2 18">Mitochondrion inner membrane</location>
        <topology evidence="2 18">Multi-pass membrane protein</topology>
    </subcellularLocation>
</comment>
<feature type="transmembrane region" description="Helical" evidence="18">
    <location>
        <begin position="93"/>
        <end position="112"/>
    </location>
</feature>